<dbReference type="Proteomes" id="UP000008701">
    <property type="component" value="Chromosome"/>
</dbReference>
<proteinExistence type="predicted"/>
<organism evidence="1 2">
    <name type="scientific">Chlorobium phaeobacteroides (strain DSM 266 / SMG 266 / 2430)</name>
    <dbReference type="NCBI Taxonomy" id="290317"/>
    <lineage>
        <taxon>Bacteria</taxon>
        <taxon>Pseudomonadati</taxon>
        <taxon>Chlorobiota</taxon>
        <taxon>Chlorobiia</taxon>
        <taxon>Chlorobiales</taxon>
        <taxon>Chlorobiaceae</taxon>
        <taxon>Chlorobium/Pelodictyon group</taxon>
        <taxon>Chlorobium</taxon>
    </lineage>
</organism>
<sequence length="95" mass="10836">MLSELAGRQDDNSNRNRRQLYDYLRFYKIYPQIVETLSAQFEHLLPLSVSAPSEKVPAVSDLKTGLLTFDKIGLGIERGNHDVEQFNLVRRKGSA</sequence>
<dbReference type="AlphaFoldDB" id="A1BH57"/>
<protein>
    <submittedName>
        <fullName evidence="1">Uncharacterized protein</fullName>
    </submittedName>
</protein>
<accession>A1BH57</accession>
<gene>
    <name evidence="1" type="ordered locus">Cpha266_1716</name>
</gene>
<name>A1BH57_CHLPD</name>
<reference evidence="1 2" key="1">
    <citation type="submission" date="2006-12" db="EMBL/GenBank/DDBJ databases">
        <title>Complete sequence of Chlorobium phaeobacteroides DSM 266.</title>
        <authorList>
            <consortium name="US DOE Joint Genome Institute"/>
            <person name="Copeland A."/>
            <person name="Lucas S."/>
            <person name="Lapidus A."/>
            <person name="Barry K."/>
            <person name="Detter J.C."/>
            <person name="Glavina del Rio T."/>
            <person name="Hammon N."/>
            <person name="Israni S."/>
            <person name="Pitluck S."/>
            <person name="Goltsman E."/>
            <person name="Schmutz J."/>
            <person name="Larimer F."/>
            <person name="Land M."/>
            <person name="Hauser L."/>
            <person name="Mikhailova N."/>
            <person name="Li T."/>
            <person name="Overmann J."/>
            <person name="Bryant D.A."/>
            <person name="Richardson P."/>
        </authorList>
    </citation>
    <scope>NUCLEOTIDE SEQUENCE [LARGE SCALE GENOMIC DNA]</scope>
    <source>
        <strain evidence="1 2">DSM 266</strain>
    </source>
</reference>
<keyword evidence="2" id="KW-1185">Reference proteome</keyword>
<dbReference type="KEGG" id="cph:Cpha266_1716"/>
<dbReference type="HOGENOM" id="CLU_2367763_0_0_10"/>
<dbReference type="EMBL" id="CP000492">
    <property type="protein sequence ID" value="ABL65734.1"/>
    <property type="molecule type" value="Genomic_DNA"/>
</dbReference>
<evidence type="ECO:0000313" key="1">
    <source>
        <dbReference type="EMBL" id="ABL65734.1"/>
    </source>
</evidence>
<evidence type="ECO:0000313" key="2">
    <source>
        <dbReference type="Proteomes" id="UP000008701"/>
    </source>
</evidence>